<dbReference type="Gene3D" id="2.10.25.10">
    <property type="entry name" value="Laminin"/>
    <property type="match status" value="2"/>
</dbReference>
<dbReference type="PROSITE" id="PS01187">
    <property type="entry name" value="EGF_CA"/>
    <property type="match status" value="1"/>
</dbReference>
<evidence type="ECO:0000256" key="1">
    <source>
        <dbReference type="ARBA" id="ARBA00022536"/>
    </source>
</evidence>
<dbReference type="SMART" id="SM00181">
    <property type="entry name" value="EGF"/>
    <property type="match status" value="2"/>
</dbReference>
<keyword evidence="2" id="KW-0732">Signal</keyword>
<dbReference type="FunFam" id="2.10.25.10:FF:000017">
    <property type="entry name" value="latent-transforming growth factor beta-binding protein 4 isoform X1"/>
    <property type="match status" value="1"/>
</dbReference>
<dbReference type="InterPro" id="IPR000742">
    <property type="entry name" value="EGF"/>
</dbReference>
<keyword evidence="5" id="KW-0325">Glycoprotein</keyword>
<reference evidence="7" key="1">
    <citation type="submission" date="2021-02" db="EMBL/GenBank/DDBJ databases">
        <authorList>
            <person name="Nowell W R."/>
        </authorList>
    </citation>
    <scope>NUCLEOTIDE SEQUENCE</scope>
</reference>
<dbReference type="InterPro" id="IPR049883">
    <property type="entry name" value="NOTCH1_EGF-like"/>
</dbReference>
<evidence type="ECO:0000259" key="6">
    <source>
        <dbReference type="PROSITE" id="PS01186"/>
    </source>
</evidence>
<sequence>MILLLNLGHFRTFSSGFLLGKEILAYNYSQTIKCTPNKAYPTTFKAPVHHLKKLFTSKTTYLLDLLISIFSSHLLVPIYNEDEETLEWFTEPILELNESSICPDGFERKGKFCHECNNCQSDICEKGYRKNFETGLCEDIDECIEHTTICQYMCENQIGSYRCYCPIGFKMNNSGQCQDINECHQFQIECGQDRTCFNTRGAYECIDIPCPVGYIRQNENDCLLKCYQRLSSCRPRQPIYIRHRFIALSRLTSSNRTFFSLPIVNRNRTSIKLFDKSNPNMPLPFIIDGIDLKTNQTLFDSHEYELEIYVYNNEFNGKHSSQHHRRRLHTIYVIRINISPFHF</sequence>
<organism evidence="7 8">
    <name type="scientific">Rotaria magnacalcarata</name>
    <dbReference type="NCBI Taxonomy" id="392030"/>
    <lineage>
        <taxon>Eukaryota</taxon>
        <taxon>Metazoa</taxon>
        <taxon>Spiralia</taxon>
        <taxon>Gnathifera</taxon>
        <taxon>Rotifera</taxon>
        <taxon>Eurotatoria</taxon>
        <taxon>Bdelloidea</taxon>
        <taxon>Philodinida</taxon>
        <taxon>Philodinidae</taxon>
        <taxon>Rotaria</taxon>
    </lineage>
</organism>
<dbReference type="Pfam" id="PF07645">
    <property type="entry name" value="EGF_CA"/>
    <property type="match status" value="2"/>
</dbReference>
<evidence type="ECO:0000256" key="2">
    <source>
        <dbReference type="ARBA" id="ARBA00022729"/>
    </source>
</evidence>
<dbReference type="EMBL" id="CAJNOW010000036">
    <property type="protein sequence ID" value="CAF1215181.1"/>
    <property type="molecule type" value="Genomic_DNA"/>
</dbReference>
<evidence type="ECO:0000313" key="7">
    <source>
        <dbReference type="EMBL" id="CAF1215181.1"/>
    </source>
</evidence>
<feature type="domain" description="EGF-like" evidence="6">
    <location>
        <begin position="163"/>
        <end position="177"/>
    </location>
</feature>
<dbReference type="InterPro" id="IPR009030">
    <property type="entry name" value="Growth_fac_rcpt_cys_sf"/>
</dbReference>
<protein>
    <recommendedName>
        <fullName evidence="6">EGF-like domain-containing protein</fullName>
    </recommendedName>
</protein>
<keyword evidence="4" id="KW-1015">Disulfide bond</keyword>
<dbReference type="PROSITE" id="PS01186">
    <property type="entry name" value="EGF_2"/>
    <property type="match status" value="1"/>
</dbReference>
<evidence type="ECO:0000256" key="5">
    <source>
        <dbReference type="ARBA" id="ARBA00023180"/>
    </source>
</evidence>
<dbReference type="CDD" id="cd00054">
    <property type="entry name" value="EGF_CA"/>
    <property type="match status" value="1"/>
</dbReference>
<evidence type="ECO:0000256" key="3">
    <source>
        <dbReference type="ARBA" id="ARBA00022737"/>
    </source>
</evidence>
<dbReference type="InterPro" id="IPR001881">
    <property type="entry name" value="EGF-like_Ca-bd_dom"/>
</dbReference>
<gene>
    <name evidence="7" type="ORF">KQP761_LOCUS529</name>
</gene>
<dbReference type="InterPro" id="IPR000152">
    <property type="entry name" value="EGF-type_Asp/Asn_hydroxyl_site"/>
</dbReference>
<dbReference type="InterPro" id="IPR050751">
    <property type="entry name" value="ECM_structural_protein"/>
</dbReference>
<dbReference type="OrthoDB" id="4405280at2759"/>
<keyword evidence="1" id="KW-0245">EGF-like domain</keyword>
<dbReference type="AlphaFoldDB" id="A0A814XK69"/>
<dbReference type="Proteomes" id="UP000663834">
    <property type="component" value="Unassembled WGS sequence"/>
</dbReference>
<dbReference type="SMART" id="SM00179">
    <property type="entry name" value="EGF_CA"/>
    <property type="match status" value="2"/>
</dbReference>
<name>A0A814XK69_9BILA</name>
<evidence type="ECO:0000256" key="4">
    <source>
        <dbReference type="ARBA" id="ARBA00023157"/>
    </source>
</evidence>
<dbReference type="PROSITE" id="PS00010">
    <property type="entry name" value="ASX_HYDROXYL"/>
    <property type="match status" value="1"/>
</dbReference>
<dbReference type="InterPro" id="IPR018097">
    <property type="entry name" value="EGF_Ca-bd_CS"/>
</dbReference>
<comment type="caution">
    <text evidence="7">The sequence shown here is derived from an EMBL/GenBank/DDBJ whole genome shotgun (WGS) entry which is preliminary data.</text>
</comment>
<dbReference type="PANTHER" id="PTHR24034:SF207">
    <property type="entry name" value="CD248 MOLECULE"/>
    <property type="match status" value="1"/>
</dbReference>
<dbReference type="PANTHER" id="PTHR24034">
    <property type="entry name" value="EGF-LIKE DOMAIN-CONTAINING PROTEIN"/>
    <property type="match status" value="1"/>
</dbReference>
<dbReference type="SUPFAM" id="SSF57184">
    <property type="entry name" value="Growth factor receptor domain"/>
    <property type="match status" value="1"/>
</dbReference>
<accession>A0A814XK69</accession>
<dbReference type="GO" id="GO:0005509">
    <property type="term" value="F:calcium ion binding"/>
    <property type="evidence" value="ECO:0007669"/>
    <property type="project" value="InterPro"/>
</dbReference>
<evidence type="ECO:0000313" key="8">
    <source>
        <dbReference type="Proteomes" id="UP000663834"/>
    </source>
</evidence>
<proteinExistence type="predicted"/>
<keyword evidence="3" id="KW-0677">Repeat</keyword>